<evidence type="ECO:0000256" key="1">
    <source>
        <dbReference type="SAM" id="Phobius"/>
    </source>
</evidence>
<evidence type="ECO:0000313" key="3">
    <source>
        <dbReference type="EMBL" id="MEG3616364.1"/>
    </source>
</evidence>
<evidence type="ECO:0000256" key="2">
    <source>
        <dbReference type="SAM" id="SignalP"/>
    </source>
</evidence>
<accession>A0ABU7ZAC5</accession>
<feature type="signal peptide" evidence="2">
    <location>
        <begin position="1"/>
        <end position="27"/>
    </location>
</feature>
<comment type="caution">
    <text evidence="3">The sequence shown here is derived from an EMBL/GenBank/DDBJ whole genome shotgun (WGS) entry which is preliminary data.</text>
</comment>
<name>A0ABU7ZAC5_9MICO</name>
<keyword evidence="1" id="KW-0472">Membrane</keyword>
<dbReference type="PROSITE" id="PS51257">
    <property type="entry name" value="PROKAR_LIPOPROTEIN"/>
    <property type="match status" value="1"/>
</dbReference>
<keyword evidence="4" id="KW-1185">Reference proteome</keyword>
<feature type="chain" id="PRO_5046283840" description="Lipoprotein" evidence="2">
    <location>
        <begin position="28"/>
        <end position="105"/>
    </location>
</feature>
<proteinExistence type="predicted"/>
<protein>
    <recommendedName>
        <fullName evidence="5">Lipoprotein</fullName>
    </recommendedName>
</protein>
<organism evidence="3 4">
    <name type="scientific">Isoptericola haloaureus</name>
    <dbReference type="NCBI Taxonomy" id="1542902"/>
    <lineage>
        <taxon>Bacteria</taxon>
        <taxon>Bacillati</taxon>
        <taxon>Actinomycetota</taxon>
        <taxon>Actinomycetes</taxon>
        <taxon>Micrococcales</taxon>
        <taxon>Promicromonosporaceae</taxon>
        <taxon>Isoptericola</taxon>
    </lineage>
</organism>
<reference evidence="3" key="2">
    <citation type="submission" date="2024-02" db="EMBL/GenBank/DDBJ databases">
        <authorList>
            <person name="Prathaban M."/>
            <person name="Mythili R."/>
            <person name="Sharmila Devi N."/>
            <person name="Sobanaa M."/>
            <person name="Prathiviraj R."/>
            <person name="Selvin J."/>
        </authorList>
    </citation>
    <scope>NUCLEOTIDE SEQUENCE</scope>
    <source>
        <strain evidence="3">MP1014</strain>
    </source>
</reference>
<dbReference type="Proteomes" id="UP001310387">
    <property type="component" value="Unassembled WGS sequence"/>
</dbReference>
<feature type="transmembrane region" description="Helical" evidence="1">
    <location>
        <begin position="47"/>
        <end position="67"/>
    </location>
</feature>
<feature type="transmembrane region" description="Helical" evidence="1">
    <location>
        <begin position="79"/>
        <end position="100"/>
    </location>
</feature>
<keyword evidence="1" id="KW-0812">Transmembrane</keyword>
<evidence type="ECO:0000313" key="4">
    <source>
        <dbReference type="Proteomes" id="UP001310387"/>
    </source>
</evidence>
<dbReference type="EMBL" id="JBAGLP010000118">
    <property type="protein sequence ID" value="MEG3616364.1"/>
    <property type="molecule type" value="Genomic_DNA"/>
</dbReference>
<dbReference type="RefSeq" id="WP_332902844.1">
    <property type="nucleotide sequence ID" value="NZ_JBAGLP010000118.1"/>
</dbReference>
<sequence length="105" mass="11019">MTSRPAVRRAAAAVLAVVVLAVVAACAAGPNPGLDTAPPGAEDPAGFWFGLWQGMILPVTFVVSLFTDTVSIYEVHNSGNWYDFGYVLGISFVFGGPFGASRARR</sequence>
<gene>
    <name evidence="3" type="ORF">V5O49_14635</name>
</gene>
<keyword evidence="1" id="KW-1133">Transmembrane helix</keyword>
<keyword evidence="2" id="KW-0732">Signal</keyword>
<reference evidence="3" key="1">
    <citation type="journal article" date="2024" name="Antonie Van Leeuwenhoek">
        <title>Isoptericola haloaureus sp. nov., a dimorphic actinobacterium isolated from mangrove sediments of southeast India, implicating biosaline agricultural significance through nitrogen fixation and salt tolerance genes.</title>
        <authorList>
            <person name="Prathaban M."/>
            <person name="Prathiviraj R."/>
            <person name="Ravichandran M."/>
            <person name="Natarajan S.D."/>
            <person name="Sobanaa M."/>
            <person name="Hari Krishna Kumar S."/>
            <person name="Chandrasekar V."/>
            <person name="Selvin J."/>
        </authorList>
    </citation>
    <scope>NUCLEOTIDE SEQUENCE</scope>
    <source>
        <strain evidence="3">MP1014</strain>
    </source>
</reference>
<evidence type="ECO:0008006" key="5">
    <source>
        <dbReference type="Google" id="ProtNLM"/>
    </source>
</evidence>